<comment type="subcellular location">
    <subcellularLocation>
        <location evidence="2">Cytoplasm</location>
    </subcellularLocation>
</comment>
<evidence type="ECO:0000256" key="5">
    <source>
        <dbReference type="ARBA" id="ARBA00022490"/>
    </source>
</evidence>
<dbReference type="EC" id="5.2.1.8" evidence="4"/>
<proteinExistence type="inferred from homology"/>
<dbReference type="Gene3D" id="3.10.50.40">
    <property type="match status" value="1"/>
</dbReference>
<dbReference type="GO" id="GO:0042026">
    <property type="term" value="P:protein refolding"/>
    <property type="evidence" value="ECO:0007669"/>
    <property type="project" value="UniProtKB-ARBA"/>
</dbReference>
<comment type="similarity">
    <text evidence="3">Belongs to the FKBP-type PPIase family.</text>
</comment>
<evidence type="ECO:0000313" key="14">
    <source>
        <dbReference type="EMBL" id="CAI4032841.1"/>
    </source>
</evidence>
<dbReference type="Proteomes" id="UP001179121">
    <property type="component" value="Chromosome"/>
</dbReference>
<protein>
    <recommendedName>
        <fullName evidence="10">FKBP-type peptidyl-prolyl cis-trans isomerase SlyD</fullName>
        <ecNumber evidence="4">5.2.1.8</ecNumber>
    </recommendedName>
    <alternativeName>
        <fullName evidence="11">Metallochaperone SlyD</fullName>
    </alternativeName>
</protein>
<keyword evidence="6" id="KW-0697">Rotamase</keyword>
<evidence type="ECO:0000256" key="9">
    <source>
        <dbReference type="ARBA" id="ARBA00037071"/>
    </source>
</evidence>
<dbReference type="GO" id="GO:0005737">
    <property type="term" value="C:cytoplasm"/>
    <property type="evidence" value="ECO:0007669"/>
    <property type="project" value="UniProtKB-SubCell"/>
</dbReference>
<keyword evidence="7" id="KW-0143">Chaperone</keyword>
<dbReference type="PANTHER" id="PTHR47861:SF3">
    <property type="entry name" value="FKBP-TYPE PEPTIDYL-PROLYL CIS-TRANS ISOMERASE SLYD"/>
    <property type="match status" value="1"/>
</dbReference>
<gene>
    <name evidence="14" type="ORF">DNFV4_03271</name>
</gene>
<evidence type="ECO:0000256" key="7">
    <source>
        <dbReference type="ARBA" id="ARBA00023186"/>
    </source>
</evidence>
<accession>A0AA86N1P0</accession>
<keyword evidence="5" id="KW-0963">Cytoplasm</keyword>
<dbReference type="InterPro" id="IPR046357">
    <property type="entry name" value="PPIase_dom_sf"/>
</dbReference>
<dbReference type="RefSeq" id="WP_289269549.1">
    <property type="nucleotide sequence ID" value="NZ_OX365700.1"/>
</dbReference>
<evidence type="ECO:0000256" key="4">
    <source>
        <dbReference type="ARBA" id="ARBA00013194"/>
    </source>
</evidence>
<keyword evidence="8 14" id="KW-0413">Isomerase</keyword>
<name>A0AA86N1P0_9BACT</name>
<evidence type="ECO:0000256" key="12">
    <source>
        <dbReference type="SAM" id="SignalP"/>
    </source>
</evidence>
<evidence type="ECO:0000256" key="10">
    <source>
        <dbReference type="ARBA" id="ARBA00040015"/>
    </source>
</evidence>
<dbReference type="EMBL" id="OX365700">
    <property type="protein sequence ID" value="CAI4032841.1"/>
    <property type="molecule type" value="Genomic_DNA"/>
</dbReference>
<keyword evidence="12" id="KW-0732">Signal</keyword>
<dbReference type="GO" id="GO:0003755">
    <property type="term" value="F:peptidyl-prolyl cis-trans isomerase activity"/>
    <property type="evidence" value="ECO:0007669"/>
    <property type="project" value="UniProtKB-KW"/>
</dbReference>
<dbReference type="AlphaFoldDB" id="A0AA86N1P0"/>
<reference evidence="14" key="1">
    <citation type="submission" date="2022-10" db="EMBL/GenBank/DDBJ databases">
        <authorList>
            <person name="Koch H."/>
        </authorList>
    </citation>
    <scope>NUCLEOTIDE SEQUENCE</scope>
    <source>
        <strain evidence="14">DNF</strain>
    </source>
</reference>
<organism evidence="14 15">
    <name type="scientific">Nitrospira tepida</name>
    <dbReference type="NCBI Taxonomy" id="2973512"/>
    <lineage>
        <taxon>Bacteria</taxon>
        <taxon>Pseudomonadati</taxon>
        <taxon>Nitrospirota</taxon>
        <taxon>Nitrospiria</taxon>
        <taxon>Nitrospirales</taxon>
        <taxon>Nitrospiraceae</taxon>
        <taxon>Nitrospira</taxon>
    </lineage>
</organism>
<dbReference type="Pfam" id="PF00254">
    <property type="entry name" value="FKBP_C"/>
    <property type="match status" value="1"/>
</dbReference>
<feature type="signal peptide" evidence="12">
    <location>
        <begin position="1"/>
        <end position="20"/>
    </location>
</feature>
<evidence type="ECO:0000256" key="1">
    <source>
        <dbReference type="ARBA" id="ARBA00000971"/>
    </source>
</evidence>
<evidence type="ECO:0000256" key="3">
    <source>
        <dbReference type="ARBA" id="ARBA00006577"/>
    </source>
</evidence>
<dbReference type="PANTHER" id="PTHR47861">
    <property type="entry name" value="FKBP-TYPE PEPTIDYL-PROLYL CIS-TRANS ISOMERASE SLYD"/>
    <property type="match status" value="1"/>
</dbReference>
<feature type="chain" id="PRO_5041689060" description="FKBP-type peptidyl-prolyl cis-trans isomerase SlyD" evidence="12">
    <location>
        <begin position="21"/>
        <end position="176"/>
    </location>
</feature>
<dbReference type="KEGG" id="nti:DNFV4_03271"/>
<evidence type="ECO:0000256" key="11">
    <source>
        <dbReference type="ARBA" id="ARBA00042772"/>
    </source>
</evidence>
<comment type="catalytic activity">
    <reaction evidence="1">
        <text>[protein]-peptidylproline (omega=180) = [protein]-peptidylproline (omega=0)</text>
        <dbReference type="Rhea" id="RHEA:16237"/>
        <dbReference type="Rhea" id="RHEA-COMP:10747"/>
        <dbReference type="Rhea" id="RHEA-COMP:10748"/>
        <dbReference type="ChEBI" id="CHEBI:83833"/>
        <dbReference type="ChEBI" id="CHEBI:83834"/>
        <dbReference type="EC" id="5.2.1.8"/>
    </reaction>
</comment>
<dbReference type="InterPro" id="IPR001179">
    <property type="entry name" value="PPIase_FKBP_dom"/>
</dbReference>
<keyword evidence="15" id="KW-1185">Reference proteome</keyword>
<evidence type="ECO:0000256" key="6">
    <source>
        <dbReference type="ARBA" id="ARBA00023110"/>
    </source>
</evidence>
<evidence type="ECO:0000313" key="15">
    <source>
        <dbReference type="Proteomes" id="UP001179121"/>
    </source>
</evidence>
<evidence type="ECO:0000259" key="13">
    <source>
        <dbReference type="Pfam" id="PF00254"/>
    </source>
</evidence>
<dbReference type="SUPFAM" id="SSF54534">
    <property type="entry name" value="FKBP-like"/>
    <property type="match status" value="1"/>
</dbReference>
<evidence type="ECO:0000256" key="8">
    <source>
        <dbReference type="ARBA" id="ARBA00023235"/>
    </source>
</evidence>
<sequence>MKARMLGLALFMLGVGLCGGEAATAVVQDPVIGEGMTVTLEYTLTLPDKTVADTNVGKAPFSYVHGAGQIVPGLERALAGMKKGQSKHVEVAAVDGYGAYDMKKRVSVEKAKLPDGLKVGDLLQSPDGQLVTVLKIEDAQALLDLNHPLAGKNLTFDVKVLNVEKTEAGQADHPTK</sequence>
<feature type="domain" description="PPIase FKBP-type" evidence="13">
    <location>
        <begin position="34"/>
        <end position="106"/>
    </location>
</feature>
<evidence type="ECO:0000256" key="2">
    <source>
        <dbReference type="ARBA" id="ARBA00004496"/>
    </source>
</evidence>
<comment type="function">
    <text evidence="9">Also involved in hydrogenase metallocenter assembly, probably by participating in the nickel insertion step. This function in hydrogenase biosynthesis requires chaperone activity and the presence of the metal-binding domain, but not PPIase activity.</text>
</comment>